<gene>
    <name evidence="2" type="ORF">DERYTH_LOCUS4497</name>
</gene>
<dbReference type="PANTHER" id="PTHR11686">
    <property type="entry name" value="GAMMA GLUTAMYL TRANSPEPTIDASE"/>
    <property type="match status" value="1"/>
</dbReference>
<dbReference type="GO" id="GO:0036374">
    <property type="term" value="F:glutathione hydrolase activity"/>
    <property type="evidence" value="ECO:0007669"/>
    <property type="project" value="InterPro"/>
</dbReference>
<name>A0A9N9ANF9_9GLOM</name>
<organism evidence="2 3">
    <name type="scientific">Dentiscutata erythropus</name>
    <dbReference type="NCBI Taxonomy" id="1348616"/>
    <lineage>
        <taxon>Eukaryota</taxon>
        <taxon>Fungi</taxon>
        <taxon>Fungi incertae sedis</taxon>
        <taxon>Mucoromycota</taxon>
        <taxon>Glomeromycotina</taxon>
        <taxon>Glomeromycetes</taxon>
        <taxon>Diversisporales</taxon>
        <taxon>Gigasporaceae</taxon>
        <taxon>Dentiscutata</taxon>
    </lineage>
</organism>
<accession>A0A9N9ANF9</accession>
<dbReference type="InterPro" id="IPR000101">
    <property type="entry name" value="GGT_peptidase"/>
</dbReference>
<keyword evidence="3" id="KW-1185">Reference proteome</keyword>
<feature type="active site" description="Nucleophile" evidence="1">
    <location>
        <position position="49"/>
    </location>
</feature>
<evidence type="ECO:0000313" key="3">
    <source>
        <dbReference type="Proteomes" id="UP000789405"/>
    </source>
</evidence>
<dbReference type="Gene3D" id="3.60.20.40">
    <property type="match status" value="1"/>
</dbReference>
<proteinExistence type="predicted"/>
<evidence type="ECO:0000313" key="2">
    <source>
        <dbReference type="EMBL" id="CAG8534335.1"/>
    </source>
</evidence>
<protein>
    <submittedName>
        <fullName evidence="2">24299_t:CDS:1</fullName>
    </submittedName>
</protein>
<sequence length="93" mass="10309">GSIAKSMIKRVKATGGIMTLKDLENYRLRNETFDPDYYNPVYEPIDDGTSHLSVVDADDMAASVTSSPDIFDLPPSPYNFIEPGKRPLSPMAR</sequence>
<comment type="caution">
    <text evidence="2">The sequence shown here is derived from an EMBL/GenBank/DDBJ whole genome shotgun (WGS) entry which is preliminary data.</text>
</comment>
<reference evidence="2" key="1">
    <citation type="submission" date="2021-06" db="EMBL/GenBank/DDBJ databases">
        <authorList>
            <person name="Kallberg Y."/>
            <person name="Tangrot J."/>
            <person name="Rosling A."/>
        </authorList>
    </citation>
    <scope>NUCLEOTIDE SEQUENCE</scope>
    <source>
        <strain evidence="2">MA453B</strain>
    </source>
</reference>
<evidence type="ECO:0000256" key="1">
    <source>
        <dbReference type="PIRSR" id="PIRSR600101-1"/>
    </source>
</evidence>
<dbReference type="Proteomes" id="UP000789405">
    <property type="component" value="Unassembled WGS sequence"/>
</dbReference>
<dbReference type="InterPro" id="IPR029055">
    <property type="entry name" value="Ntn_hydrolases_N"/>
</dbReference>
<dbReference type="OrthoDB" id="1081007at2759"/>
<dbReference type="SUPFAM" id="SSF56235">
    <property type="entry name" value="N-terminal nucleophile aminohydrolases (Ntn hydrolases)"/>
    <property type="match status" value="1"/>
</dbReference>
<dbReference type="EMBL" id="CAJVPY010001732">
    <property type="protein sequence ID" value="CAG8534335.1"/>
    <property type="molecule type" value="Genomic_DNA"/>
</dbReference>
<dbReference type="InterPro" id="IPR043137">
    <property type="entry name" value="GGT_ssub_C"/>
</dbReference>
<dbReference type="GO" id="GO:0005886">
    <property type="term" value="C:plasma membrane"/>
    <property type="evidence" value="ECO:0007669"/>
    <property type="project" value="TreeGrafter"/>
</dbReference>
<feature type="non-terminal residue" evidence="2">
    <location>
        <position position="1"/>
    </location>
</feature>
<dbReference type="PANTHER" id="PTHR11686:SF9">
    <property type="entry name" value="RE13973P"/>
    <property type="match status" value="1"/>
</dbReference>
<dbReference type="GO" id="GO:0006751">
    <property type="term" value="P:glutathione catabolic process"/>
    <property type="evidence" value="ECO:0007669"/>
    <property type="project" value="InterPro"/>
</dbReference>
<dbReference type="AlphaFoldDB" id="A0A9N9ANF9"/>